<evidence type="ECO:0000256" key="7">
    <source>
        <dbReference type="ARBA" id="ARBA00023180"/>
    </source>
</evidence>
<evidence type="ECO:0000256" key="8">
    <source>
        <dbReference type="ARBA" id="ARBA00043266"/>
    </source>
</evidence>
<evidence type="ECO:0000256" key="3">
    <source>
        <dbReference type="ARBA" id="ARBA00022729"/>
    </source>
</evidence>
<dbReference type="PANTHER" id="PTHR19339">
    <property type="entry name" value="T CELL RECEPTOR ALPHA VARIABLE 39"/>
    <property type="match status" value="1"/>
</dbReference>
<organism evidence="9 10">
    <name type="scientific">Microtus ochrogaster</name>
    <name type="common">Prairie vole</name>
    <dbReference type="NCBI Taxonomy" id="79684"/>
    <lineage>
        <taxon>Eukaryota</taxon>
        <taxon>Metazoa</taxon>
        <taxon>Chordata</taxon>
        <taxon>Craniata</taxon>
        <taxon>Vertebrata</taxon>
        <taxon>Euteleostomi</taxon>
        <taxon>Mammalia</taxon>
        <taxon>Eutheria</taxon>
        <taxon>Euarchontoglires</taxon>
        <taxon>Glires</taxon>
        <taxon>Rodentia</taxon>
        <taxon>Myomorpha</taxon>
        <taxon>Muroidea</taxon>
        <taxon>Cricetidae</taxon>
        <taxon>Arvicolinae</taxon>
        <taxon>Microtus</taxon>
    </lineage>
</organism>
<keyword evidence="2" id="KW-1003">Cell membrane</keyword>
<feature type="non-terminal residue" evidence="9">
    <location>
        <position position="1"/>
    </location>
</feature>
<dbReference type="PANTHER" id="PTHR19339:SF12">
    <property type="entry name" value="IG-LIKE DOMAIN-CONTAINING PROTEIN"/>
    <property type="match status" value="1"/>
</dbReference>
<evidence type="ECO:0000313" key="9">
    <source>
        <dbReference type="EMBL" id="KAH0504630.1"/>
    </source>
</evidence>
<keyword evidence="4" id="KW-1064">Adaptive immunity</keyword>
<dbReference type="SUPFAM" id="SSF48726">
    <property type="entry name" value="Immunoglobulin"/>
    <property type="match status" value="1"/>
</dbReference>
<keyword evidence="5" id="KW-0472">Membrane</keyword>
<dbReference type="AlphaFoldDB" id="A0A8J6G4H6"/>
<sequence length="67" mass="7217">GGLKPTELPPLSFHLAVNCQVLSQSTQYVSIPEGKDVSMSCNSSSALDNVLWYKQDPKEGLVLLVAL</sequence>
<comment type="caution">
    <text evidence="9">The sequence shown here is derived from an EMBL/GenBank/DDBJ whole genome shotgun (WGS) entry which is preliminary data.</text>
</comment>
<keyword evidence="8" id="KW-0391">Immunity</keyword>
<evidence type="ECO:0000256" key="6">
    <source>
        <dbReference type="ARBA" id="ARBA00023157"/>
    </source>
</evidence>
<keyword evidence="6" id="KW-1015">Disulfide bond</keyword>
<dbReference type="InterPro" id="IPR036179">
    <property type="entry name" value="Ig-like_dom_sf"/>
</dbReference>
<dbReference type="Gene3D" id="2.60.40.10">
    <property type="entry name" value="Immunoglobulins"/>
    <property type="match status" value="1"/>
</dbReference>
<evidence type="ECO:0000256" key="4">
    <source>
        <dbReference type="ARBA" id="ARBA00023130"/>
    </source>
</evidence>
<accession>A0A8J6G4H6</accession>
<keyword evidence="3" id="KW-0732">Signal</keyword>
<dbReference type="GO" id="GO:0002250">
    <property type="term" value="P:adaptive immune response"/>
    <property type="evidence" value="ECO:0007669"/>
    <property type="project" value="UniProtKB-KW"/>
</dbReference>
<proteinExistence type="predicted"/>
<evidence type="ECO:0000256" key="1">
    <source>
        <dbReference type="ARBA" id="ARBA00004236"/>
    </source>
</evidence>
<protein>
    <submittedName>
        <fullName evidence="9">Programmed cell death protein 1</fullName>
    </submittedName>
</protein>
<keyword evidence="7" id="KW-0325">Glycoprotein</keyword>
<dbReference type="GO" id="GO:0042101">
    <property type="term" value="C:T cell receptor complex"/>
    <property type="evidence" value="ECO:0007669"/>
    <property type="project" value="UniProtKB-KW"/>
</dbReference>
<gene>
    <name evidence="9" type="ORF">LTLLF_182890</name>
</gene>
<dbReference type="EMBL" id="JAATJU010024988">
    <property type="protein sequence ID" value="KAH0504630.1"/>
    <property type="molecule type" value="Genomic_DNA"/>
</dbReference>
<dbReference type="Proteomes" id="UP000710432">
    <property type="component" value="Unassembled WGS sequence"/>
</dbReference>
<name>A0A8J6G4H6_MICOH</name>
<dbReference type="InterPro" id="IPR013783">
    <property type="entry name" value="Ig-like_fold"/>
</dbReference>
<comment type="subcellular location">
    <subcellularLocation>
        <location evidence="1">Cell membrane</location>
    </subcellularLocation>
</comment>
<dbReference type="InterPro" id="IPR051896">
    <property type="entry name" value="TCR_alpha_variable"/>
</dbReference>
<evidence type="ECO:0000256" key="5">
    <source>
        <dbReference type="ARBA" id="ARBA00023136"/>
    </source>
</evidence>
<keyword evidence="8" id="KW-1279">T cell receptor</keyword>
<evidence type="ECO:0000256" key="2">
    <source>
        <dbReference type="ARBA" id="ARBA00022475"/>
    </source>
</evidence>
<evidence type="ECO:0000313" key="10">
    <source>
        <dbReference type="Proteomes" id="UP000710432"/>
    </source>
</evidence>
<reference evidence="9" key="1">
    <citation type="submission" date="2020-03" db="EMBL/GenBank/DDBJ databases">
        <title>Studies in the Genomics of Life Span.</title>
        <authorList>
            <person name="Glass D."/>
        </authorList>
    </citation>
    <scope>NUCLEOTIDE SEQUENCE</scope>
    <source>
        <strain evidence="9">LTLLF</strain>
        <tissue evidence="9">Muscle</tissue>
    </source>
</reference>